<keyword evidence="3" id="KW-1185">Reference proteome</keyword>
<dbReference type="AlphaFoldDB" id="A0A8J3QVP9"/>
<dbReference type="InterPro" id="IPR007361">
    <property type="entry name" value="DUF427"/>
</dbReference>
<dbReference type="PANTHER" id="PTHR34310">
    <property type="entry name" value="DUF427 DOMAIN PROTEIN (AFU_ORTHOLOGUE AFUA_3G02220)"/>
    <property type="match status" value="1"/>
</dbReference>
<gene>
    <name evidence="2" type="ORF">Raf01_51390</name>
</gene>
<protein>
    <recommendedName>
        <fullName evidence="1">DUF427 domain-containing protein</fullName>
    </recommendedName>
</protein>
<reference evidence="2" key="1">
    <citation type="submission" date="2021-01" db="EMBL/GenBank/DDBJ databases">
        <title>Whole genome shotgun sequence of Rugosimonospora africana NBRC 104875.</title>
        <authorList>
            <person name="Komaki H."/>
            <person name="Tamura T."/>
        </authorList>
    </citation>
    <scope>NUCLEOTIDE SEQUENCE</scope>
    <source>
        <strain evidence="2">NBRC 104875</strain>
    </source>
</reference>
<dbReference type="Pfam" id="PF04248">
    <property type="entry name" value="NTP_transf_9"/>
    <property type="match status" value="2"/>
</dbReference>
<dbReference type="InterPro" id="IPR038694">
    <property type="entry name" value="DUF427_sf"/>
</dbReference>
<organism evidence="2 3">
    <name type="scientific">Rugosimonospora africana</name>
    <dbReference type="NCBI Taxonomy" id="556532"/>
    <lineage>
        <taxon>Bacteria</taxon>
        <taxon>Bacillati</taxon>
        <taxon>Actinomycetota</taxon>
        <taxon>Actinomycetes</taxon>
        <taxon>Micromonosporales</taxon>
        <taxon>Micromonosporaceae</taxon>
        <taxon>Rugosimonospora</taxon>
    </lineage>
</organism>
<dbReference type="RefSeq" id="WP_203920534.1">
    <property type="nucleotide sequence ID" value="NZ_BONZ01000049.1"/>
</dbReference>
<dbReference type="Proteomes" id="UP000642748">
    <property type="component" value="Unassembled WGS sequence"/>
</dbReference>
<dbReference type="EMBL" id="BONZ01000049">
    <property type="protein sequence ID" value="GIH16967.1"/>
    <property type="molecule type" value="Genomic_DNA"/>
</dbReference>
<proteinExistence type="predicted"/>
<sequence>MGLAWQQGPLATRSVGQFLVAEPLPERLLFAEPLRRRMRVRFGDQWVADSEDVVLLHEPGHYPVAYFPLAEVRPGVLVPEERTTTHRELGPTAWFTVRAGDARAQRAGDAGAQRAGGAQAQRAGGAQAQRAAWQYTDLPEHAAVLRDRVAFAWRAMDAFYEEDDRIVGHAADMYHRNDIRHSSRHLVVRDGDRIVAETHRPVVLYESGFAPRWYVPREDVDSSALAPVDGQTFCPYKGLASYYDIGQRKRAAWSYLEAWPEVARVSGFVSFEPDLIDVHLDGTKLALESGQAVTPHGIDRGLDPDELLRR</sequence>
<accession>A0A8J3QVP9</accession>
<dbReference type="Gene3D" id="2.170.150.40">
    <property type="entry name" value="Domain of unknown function (DUF427)"/>
    <property type="match status" value="2"/>
</dbReference>
<feature type="domain" description="DUF427" evidence="1">
    <location>
        <begin position="188"/>
        <end position="273"/>
    </location>
</feature>
<evidence type="ECO:0000313" key="3">
    <source>
        <dbReference type="Proteomes" id="UP000642748"/>
    </source>
</evidence>
<evidence type="ECO:0000259" key="1">
    <source>
        <dbReference type="Pfam" id="PF04248"/>
    </source>
</evidence>
<evidence type="ECO:0000313" key="2">
    <source>
        <dbReference type="EMBL" id="GIH16967.1"/>
    </source>
</evidence>
<feature type="domain" description="DUF427" evidence="1">
    <location>
        <begin position="38"/>
        <end position="106"/>
    </location>
</feature>
<name>A0A8J3QVP9_9ACTN</name>
<dbReference type="PANTHER" id="PTHR34310:SF9">
    <property type="entry name" value="BLR5716 PROTEIN"/>
    <property type="match status" value="1"/>
</dbReference>
<comment type="caution">
    <text evidence="2">The sequence shown here is derived from an EMBL/GenBank/DDBJ whole genome shotgun (WGS) entry which is preliminary data.</text>
</comment>